<gene>
    <name evidence="9" type="ORF">GALL_541080</name>
</gene>
<feature type="compositionally biased region" description="Basic and acidic residues" evidence="7">
    <location>
        <begin position="191"/>
        <end position="205"/>
    </location>
</feature>
<sequence length="213" mass="23738">MQIERQEPKLQHGLKTLFYKLMNATSTVNLRSGAGDFRLLDRRVVNHINALPERNRFMKGLYEWVGFDSVWLEYQALPRAHGSSTFGWKGLIRLGLTGITAFSVLPLRLVSLLGLLVSLSAFVYGVYLSIEHFLGHQLPGWATLAVGTLFLSGIQLLSLGVIAEYLGRVFTEVKQRPVFIVAEHVSGPPAQEREPRTAHPSDAKLPEPCNEST</sequence>
<keyword evidence="5 8" id="KW-1133">Transmembrane helix</keyword>
<evidence type="ECO:0000313" key="9">
    <source>
        <dbReference type="EMBL" id="OIQ64342.1"/>
    </source>
</evidence>
<dbReference type="EMBL" id="MLJW01008203">
    <property type="protein sequence ID" value="OIQ64342.1"/>
    <property type="molecule type" value="Genomic_DNA"/>
</dbReference>
<dbReference type="InterPro" id="IPR050256">
    <property type="entry name" value="Glycosyltransferase_2"/>
</dbReference>
<evidence type="ECO:0008006" key="10">
    <source>
        <dbReference type="Google" id="ProtNLM"/>
    </source>
</evidence>
<evidence type="ECO:0000256" key="1">
    <source>
        <dbReference type="ARBA" id="ARBA00004141"/>
    </source>
</evidence>
<dbReference type="AlphaFoldDB" id="A0A1J5NZS7"/>
<reference evidence="9" key="1">
    <citation type="submission" date="2016-10" db="EMBL/GenBank/DDBJ databases">
        <title>Sequence of Gallionella enrichment culture.</title>
        <authorList>
            <person name="Poehlein A."/>
            <person name="Muehling M."/>
            <person name="Daniel R."/>
        </authorList>
    </citation>
    <scope>NUCLEOTIDE SEQUENCE</scope>
</reference>
<feature type="transmembrane region" description="Helical" evidence="8">
    <location>
        <begin position="109"/>
        <end position="130"/>
    </location>
</feature>
<evidence type="ECO:0000256" key="4">
    <source>
        <dbReference type="ARBA" id="ARBA00022692"/>
    </source>
</evidence>
<evidence type="ECO:0000256" key="6">
    <source>
        <dbReference type="ARBA" id="ARBA00023136"/>
    </source>
</evidence>
<keyword evidence="4 8" id="KW-0812">Transmembrane</keyword>
<dbReference type="GO" id="GO:0016757">
    <property type="term" value="F:glycosyltransferase activity"/>
    <property type="evidence" value="ECO:0007669"/>
    <property type="project" value="UniProtKB-KW"/>
</dbReference>
<protein>
    <recommendedName>
        <fullName evidence="10">Glycosyltransferase</fullName>
    </recommendedName>
</protein>
<organism evidence="9">
    <name type="scientific">mine drainage metagenome</name>
    <dbReference type="NCBI Taxonomy" id="410659"/>
    <lineage>
        <taxon>unclassified sequences</taxon>
        <taxon>metagenomes</taxon>
        <taxon>ecological metagenomes</taxon>
    </lineage>
</organism>
<keyword evidence="3" id="KW-0808">Transferase</keyword>
<evidence type="ECO:0000256" key="5">
    <source>
        <dbReference type="ARBA" id="ARBA00022989"/>
    </source>
</evidence>
<accession>A0A1J5NZS7</accession>
<feature type="transmembrane region" description="Helical" evidence="8">
    <location>
        <begin position="142"/>
        <end position="166"/>
    </location>
</feature>
<keyword evidence="6 8" id="KW-0472">Membrane</keyword>
<evidence type="ECO:0000256" key="3">
    <source>
        <dbReference type="ARBA" id="ARBA00022679"/>
    </source>
</evidence>
<dbReference type="PANTHER" id="PTHR48090">
    <property type="entry name" value="UNDECAPRENYL-PHOSPHATE 4-DEOXY-4-FORMAMIDO-L-ARABINOSE TRANSFERASE-RELATED"/>
    <property type="match status" value="1"/>
</dbReference>
<name>A0A1J5NZS7_9ZZZZ</name>
<comment type="caution">
    <text evidence="9">The sequence shown here is derived from an EMBL/GenBank/DDBJ whole genome shotgun (WGS) entry which is preliminary data.</text>
</comment>
<comment type="subcellular location">
    <subcellularLocation>
        <location evidence="1">Membrane</location>
        <topology evidence="1">Multi-pass membrane protein</topology>
    </subcellularLocation>
</comment>
<evidence type="ECO:0000256" key="7">
    <source>
        <dbReference type="SAM" id="MobiDB-lite"/>
    </source>
</evidence>
<keyword evidence="2" id="KW-0328">Glycosyltransferase</keyword>
<evidence type="ECO:0000256" key="2">
    <source>
        <dbReference type="ARBA" id="ARBA00022676"/>
    </source>
</evidence>
<evidence type="ECO:0000256" key="8">
    <source>
        <dbReference type="SAM" id="Phobius"/>
    </source>
</evidence>
<proteinExistence type="predicted"/>
<dbReference type="GO" id="GO:0005886">
    <property type="term" value="C:plasma membrane"/>
    <property type="evidence" value="ECO:0007669"/>
    <property type="project" value="TreeGrafter"/>
</dbReference>
<feature type="region of interest" description="Disordered" evidence="7">
    <location>
        <begin position="188"/>
        <end position="213"/>
    </location>
</feature>
<dbReference type="PANTHER" id="PTHR48090:SF1">
    <property type="entry name" value="PROPHAGE BACTOPRENOL GLUCOSYL TRANSFERASE HOMOLOG"/>
    <property type="match status" value="1"/>
</dbReference>